<dbReference type="PANTHER" id="PTHR30069">
    <property type="entry name" value="TONB-DEPENDENT OUTER MEMBRANE RECEPTOR"/>
    <property type="match status" value="1"/>
</dbReference>
<feature type="region of interest" description="Disordered" evidence="8">
    <location>
        <begin position="817"/>
        <end position="840"/>
    </location>
</feature>
<dbReference type="Gene3D" id="2.60.40.1120">
    <property type="entry name" value="Carboxypeptidase-like, regulatory domain"/>
    <property type="match status" value="1"/>
</dbReference>
<keyword evidence="4" id="KW-0812">Transmembrane</keyword>
<dbReference type="Gene3D" id="2.170.130.10">
    <property type="entry name" value="TonB-dependent receptor, plug domain"/>
    <property type="match status" value="1"/>
</dbReference>
<dbReference type="STRING" id="346185.AAY42_04550"/>
<keyword evidence="7" id="KW-0998">Cell outer membrane</keyword>
<accession>A0A0Q1BX67</accession>
<dbReference type="Pfam" id="PF07715">
    <property type="entry name" value="Plug"/>
    <property type="match status" value="1"/>
</dbReference>
<dbReference type="GO" id="GO:0015344">
    <property type="term" value="F:siderophore uptake transmembrane transporter activity"/>
    <property type="evidence" value="ECO:0007669"/>
    <property type="project" value="TreeGrafter"/>
</dbReference>
<dbReference type="EMBL" id="LCTZ01000002">
    <property type="protein sequence ID" value="KQC29253.1"/>
    <property type="molecule type" value="Genomic_DNA"/>
</dbReference>
<evidence type="ECO:0000259" key="9">
    <source>
        <dbReference type="Pfam" id="PF07715"/>
    </source>
</evidence>
<evidence type="ECO:0000313" key="11">
    <source>
        <dbReference type="EMBL" id="KQC29253.1"/>
    </source>
</evidence>
<dbReference type="InterPro" id="IPR012910">
    <property type="entry name" value="Plug_dom"/>
</dbReference>
<gene>
    <name evidence="11" type="ORF">AAY42_04550</name>
</gene>
<reference evidence="11 12" key="1">
    <citation type="submission" date="2015-04" db="EMBL/GenBank/DDBJ databases">
        <title>Complete genome of flavobacterium.</title>
        <authorList>
            <person name="Kwon Y.M."/>
            <person name="Kim S.-J."/>
        </authorList>
    </citation>
    <scope>NUCLEOTIDE SEQUENCE [LARGE SCALE GENOMIC DNA]</scope>
    <source>
        <strain evidence="11 12">DK169</strain>
    </source>
</reference>
<dbReference type="InterPro" id="IPR008969">
    <property type="entry name" value="CarboxyPept-like_regulatory"/>
</dbReference>
<comment type="caution">
    <text evidence="11">The sequence shown here is derived from an EMBL/GenBank/DDBJ whole genome shotgun (WGS) entry which is preliminary data.</text>
</comment>
<dbReference type="SUPFAM" id="SSF49464">
    <property type="entry name" value="Carboxypeptidase regulatory domain-like"/>
    <property type="match status" value="1"/>
</dbReference>
<organism evidence="11 12">
    <name type="scientific">Flagellimonas eckloniae</name>
    <dbReference type="NCBI Taxonomy" id="346185"/>
    <lineage>
        <taxon>Bacteria</taxon>
        <taxon>Pseudomonadati</taxon>
        <taxon>Bacteroidota</taxon>
        <taxon>Flavobacteriia</taxon>
        <taxon>Flavobacteriales</taxon>
        <taxon>Flavobacteriaceae</taxon>
        <taxon>Flagellimonas</taxon>
    </lineage>
</organism>
<dbReference type="InterPro" id="IPR037066">
    <property type="entry name" value="Plug_dom_sf"/>
</dbReference>
<evidence type="ECO:0000256" key="2">
    <source>
        <dbReference type="ARBA" id="ARBA00022448"/>
    </source>
</evidence>
<dbReference type="InterPro" id="IPR036942">
    <property type="entry name" value="Beta-barrel_TonB_sf"/>
</dbReference>
<evidence type="ECO:0000256" key="7">
    <source>
        <dbReference type="ARBA" id="ARBA00023237"/>
    </source>
</evidence>
<keyword evidence="11" id="KW-0675">Receptor</keyword>
<keyword evidence="6" id="KW-0472">Membrane</keyword>
<dbReference type="GO" id="GO:0009279">
    <property type="term" value="C:cell outer membrane"/>
    <property type="evidence" value="ECO:0007669"/>
    <property type="project" value="UniProtKB-SubCell"/>
</dbReference>
<dbReference type="SUPFAM" id="SSF56935">
    <property type="entry name" value="Porins"/>
    <property type="match status" value="1"/>
</dbReference>
<dbReference type="OrthoDB" id="8764943at2"/>
<comment type="subcellular location">
    <subcellularLocation>
        <location evidence="1">Cell outer membrane</location>
        <topology evidence="1">Multi-pass membrane protein</topology>
    </subcellularLocation>
</comment>
<evidence type="ECO:0000313" key="12">
    <source>
        <dbReference type="Proteomes" id="UP000050827"/>
    </source>
</evidence>
<proteinExistence type="predicted"/>
<keyword evidence="2" id="KW-0813">Transport</keyword>
<feature type="compositionally biased region" description="Basic and acidic residues" evidence="8">
    <location>
        <begin position="821"/>
        <end position="831"/>
    </location>
</feature>
<dbReference type="PATRIC" id="fig|1547436.3.peg.953"/>
<evidence type="ECO:0000256" key="5">
    <source>
        <dbReference type="ARBA" id="ARBA00022729"/>
    </source>
</evidence>
<dbReference type="GO" id="GO:0044718">
    <property type="term" value="P:siderophore transmembrane transport"/>
    <property type="evidence" value="ECO:0007669"/>
    <property type="project" value="TreeGrafter"/>
</dbReference>
<dbReference type="RefSeq" id="WP_055392830.1">
    <property type="nucleotide sequence ID" value="NZ_LCTZ01000002.1"/>
</dbReference>
<sequence length="840" mass="94802">MQKLIILVLLFLAINAVGQKRPRGQQGQPIKISGTVVDKDTGEPLEYATLVLQKAKEPDNVTGGISDETGKFEVETTPGLYNIRVEYISYSTYELKEQQLRTSKDLGVIQLAIDVEQLEAVEVVGERTTVELRLDKKVYNVGSDLTVKGGSVTDVLDNVPSVTVDVEGNISLRGNESVRILINGKPSALSGLSPDALQQLPAEAIEKVEVITNPSARYDAEGTAGILNIILKQSKTAGLNGSVNLFAGNPDVLGGALSLNLRRDRFNIFTNTSYRYRNAPGNAQFIQENFDDDGNTVSFQDEFRNYQREDDGFNTNIGFELFLDEDATSSITNSLVYRKSSGENTVNVDFFNFDEVRDPTIQRNRFTMEDEADEDVQYALNYQKKFKKDGHVLTADYQYSKGTEIEDSLIEEVVLGENTTLPTEQTINDESQTNQLLQFDYVLPFGKDNQSQFEVGYRGTFNTFNTDFVFGIVDQGVLTPDPDFSNELIYTENVNAAYTQLGTKMNKFSILGGIRMEASDIGVELVNTNDLSTKKYVDWFPSIFLGYEFSEYEQFTISYSRRLRRPRSRYINPFPSRSSNTNLFQGNPDLDPTYTNAFDLGYLVRGEKVTFTTSAYYNHSTGVFQFITQETGGFVEIEDPDNPADPILVPIQVRTPINLATDTRYGAELTTTYTPKKNWRLTWNLNLFQQNLRGDFSYINFQNEEITQNFDADNFTWFTRLSSKIPFPAGIESQANIFYSGKQVDAQNVNKGILYANLAFSRDVIKDVATLSLSVSDLFNSRKRITETRTETVFTESEFQRRERQLTVSFLYRFNQPQNERNGRGNDRNGGGDEDFDFEG</sequence>
<dbReference type="InterPro" id="IPR041700">
    <property type="entry name" value="OMP_b-brl_3"/>
</dbReference>
<name>A0A0Q1BX67_9FLAO</name>
<dbReference type="AlphaFoldDB" id="A0A0Q1BX67"/>
<dbReference type="Proteomes" id="UP000050827">
    <property type="component" value="Unassembled WGS sequence"/>
</dbReference>
<dbReference type="Gene3D" id="2.40.170.20">
    <property type="entry name" value="TonB-dependent receptor, beta-barrel domain"/>
    <property type="match status" value="1"/>
</dbReference>
<dbReference type="PANTHER" id="PTHR30069:SF29">
    <property type="entry name" value="HEMOGLOBIN AND HEMOGLOBIN-HAPTOGLOBIN-BINDING PROTEIN 1-RELATED"/>
    <property type="match status" value="1"/>
</dbReference>
<evidence type="ECO:0000256" key="6">
    <source>
        <dbReference type="ARBA" id="ARBA00023136"/>
    </source>
</evidence>
<keyword evidence="5" id="KW-0732">Signal</keyword>
<feature type="domain" description="Outer membrane protein beta-barrel" evidence="10">
    <location>
        <begin position="384"/>
        <end position="812"/>
    </location>
</feature>
<evidence type="ECO:0000259" key="10">
    <source>
        <dbReference type="Pfam" id="PF14905"/>
    </source>
</evidence>
<evidence type="ECO:0000256" key="8">
    <source>
        <dbReference type="SAM" id="MobiDB-lite"/>
    </source>
</evidence>
<evidence type="ECO:0000256" key="1">
    <source>
        <dbReference type="ARBA" id="ARBA00004571"/>
    </source>
</evidence>
<protein>
    <submittedName>
        <fullName evidence="11">TonB-dependent receptor</fullName>
    </submittedName>
</protein>
<dbReference type="Pfam" id="PF13620">
    <property type="entry name" value="CarboxypepD_reg"/>
    <property type="match status" value="1"/>
</dbReference>
<dbReference type="InterPro" id="IPR039426">
    <property type="entry name" value="TonB-dep_rcpt-like"/>
</dbReference>
<feature type="domain" description="TonB-dependent receptor plug" evidence="9">
    <location>
        <begin position="149"/>
        <end position="226"/>
    </location>
</feature>
<evidence type="ECO:0000256" key="3">
    <source>
        <dbReference type="ARBA" id="ARBA00022452"/>
    </source>
</evidence>
<dbReference type="Pfam" id="PF14905">
    <property type="entry name" value="OMP_b-brl_3"/>
    <property type="match status" value="1"/>
</dbReference>
<keyword evidence="3" id="KW-1134">Transmembrane beta strand</keyword>
<evidence type="ECO:0000256" key="4">
    <source>
        <dbReference type="ARBA" id="ARBA00022692"/>
    </source>
</evidence>
<keyword evidence="12" id="KW-1185">Reference proteome</keyword>